<sequence>MNSNQTDNTIVYWSEISSSFFQNSSFYIAATELGLCRVLFPNDPFENLQSWILKNIPNALLIKDARHMEVYEQQLQEYFLGKRKHFLLPLDMRGTKFRVDVWKALQQIPYGEIRSYADIAESIGNPKAVRAVGTANGANPIPIIVPCHRVIGKNKTLTGFGGGLTNKKKLLHLEGYNDYIDIGHARYQF</sequence>
<comment type="catalytic activity">
    <reaction evidence="1 9">
        <text>a 4-O-methyl-thymidine in DNA + L-cysteinyl-[protein] = a thymidine in DNA + S-methyl-L-cysteinyl-[protein]</text>
        <dbReference type="Rhea" id="RHEA:53428"/>
        <dbReference type="Rhea" id="RHEA-COMP:10131"/>
        <dbReference type="Rhea" id="RHEA-COMP:10132"/>
        <dbReference type="Rhea" id="RHEA-COMP:13555"/>
        <dbReference type="Rhea" id="RHEA-COMP:13556"/>
        <dbReference type="ChEBI" id="CHEBI:29950"/>
        <dbReference type="ChEBI" id="CHEBI:82612"/>
        <dbReference type="ChEBI" id="CHEBI:137386"/>
        <dbReference type="ChEBI" id="CHEBI:137387"/>
        <dbReference type="EC" id="2.1.1.63"/>
    </reaction>
</comment>
<comment type="caution">
    <text evidence="12">The sequence shown here is derived from an EMBL/GenBank/DDBJ whole genome shotgun (WGS) entry which is preliminary data.</text>
</comment>
<feature type="domain" description="Methylguanine DNA methyltransferase ribonuclease-like" evidence="11">
    <location>
        <begin position="26"/>
        <end position="91"/>
    </location>
</feature>
<dbReference type="Pfam" id="PF02870">
    <property type="entry name" value="Methyltransf_1N"/>
    <property type="match status" value="1"/>
</dbReference>
<keyword evidence="4 9" id="KW-0489">Methyltransferase</keyword>
<evidence type="ECO:0000259" key="10">
    <source>
        <dbReference type="Pfam" id="PF01035"/>
    </source>
</evidence>
<keyword evidence="7 9" id="KW-0234">DNA repair</keyword>
<dbReference type="Proteomes" id="UP000430692">
    <property type="component" value="Unassembled WGS sequence"/>
</dbReference>
<evidence type="ECO:0000256" key="7">
    <source>
        <dbReference type="ARBA" id="ARBA00023204"/>
    </source>
</evidence>
<dbReference type="InterPro" id="IPR008332">
    <property type="entry name" value="MethylG_MeTrfase_N"/>
</dbReference>
<dbReference type="NCBIfam" id="TIGR00589">
    <property type="entry name" value="ogt"/>
    <property type="match status" value="1"/>
</dbReference>
<dbReference type="PANTHER" id="PTHR10815">
    <property type="entry name" value="METHYLATED-DNA--PROTEIN-CYSTEINE METHYLTRANSFERASE"/>
    <property type="match status" value="1"/>
</dbReference>
<gene>
    <name evidence="12" type="ORF">GSM42_01565</name>
</gene>
<dbReference type="AlphaFoldDB" id="A0A6I4VRP3"/>
<accession>A0A6I4VRP3</accession>
<proteinExistence type="inferred from homology"/>
<evidence type="ECO:0000256" key="4">
    <source>
        <dbReference type="ARBA" id="ARBA00022603"/>
    </source>
</evidence>
<evidence type="ECO:0000259" key="11">
    <source>
        <dbReference type="Pfam" id="PF02870"/>
    </source>
</evidence>
<dbReference type="InterPro" id="IPR014048">
    <property type="entry name" value="MethylDNA_cys_MeTrfase_DNA-bd"/>
</dbReference>
<feature type="active site" description="Nucleophile; methyl group acceptor" evidence="9">
    <location>
        <position position="147"/>
    </location>
</feature>
<comment type="catalytic activity">
    <reaction evidence="8 9">
        <text>a 6-O-methyl-2'-deoxyguanosine in DNA + L-cysteinyl-[protein] = S-methyl-L-cysteinyl-[protein] + a 2'-deoxyguanosine in DNA</text>
        <dbReference type="Rhea" id="RHEA:24000"/>
        <dbReference type="Rhea" id="RHEA-COMP:10131"/>
        <dbReference type="Rhea" id="RHEA-COMP:10132"/>
        <dbReference type="Rhea" id="RHEA-COMP:11367"/>
        <dbReference type="Rhea" id="RHEA-COMP:11368"/>
        <dbReference type="ChEBI" id="CHEBI:29950"/>
        <dbReference type="ChEBI" id="CHEBI:82612"/>
        <dbReference type="ChEBI" id="CHEBI:85445"/>
        <dbReference type="ChEBI" id="CHEBI:85448"/>
        <dbReference type="EC" id="2.1.1.63"/>
    </reaction>
</comment>
<dbReference type="SUPFAM" id="SSF53155">
    <property type="entry name" value="Methylated DNA-protein cysteine methyltransferase domain"/>
    <property type="match status" value="1"/>
</dbReference>
<evidence type="ECO:0000313" key="12">
    <source>
        <dbReference type="EMBL" id="MXQ52460.1"/>
    </source>
</evidence>
<evidence type="ECO:0000256" key="6">
    <source>
        <dbReference type="ARBA" id="ARBA00022763"/>
    </source>
</evidence>
<keyword evidence="3 9" id="KW-0963">Cytoplasm</keyword>
<keyword evidence="13" id="KW-1185">Reference proteome</keyword>
<evidence type="ECO:0000256" key="8">
    <source>
        <dbReference type="ARBA" id="ARBA00049348"/>
    </source>
</evidence>
<dbReference type="PROSITE" id="PS00374">
    <property type="entry name" value="MGMT"/>
    <property type="match status" value="1"/>
</dbReference>
<dbReference type="EC" id="2.1.1.63" evidence="9"/>
<dbReference type="InterPro" id="IPR036388">
    <property type="entry name" value="WH-like_DNA-bd_sf"/>
</dbReference>
<comment type="similarity">
    <text evidence="2 9">Belongs to the MGMT family.</text>
</comment>
<feature type="domain" description="Methylated-DNA-[protein]-cysteine S-methyltransferase DNA binding" evidence="10">
    <location>
        <begin position="97"/>
        <end position="175"/>
    </location>
</feature>
<dbReference type="Pfam" id="PF01035">
    <property type="entry name" value="DNA_binding_1"/>
    <property type="match status" value="1"/>
</dbReference>
<dbReference type="GO" id="GO:0032259">
    <property type="term" value="P:methylation"/>
    <property type="evidence" value="ECO:0007669"/>
    <property type="project" value="UniProtKB-KW"/>
</dbReference>
<evidence type="ECO:0000256" key="9">
    <source>
        <dbReference type="HAMAP-Rule" id="MF_00772"/>
    </source>
</evidence>
<evidence type="ECO:0000256" key="3">
    <source>
        <dbReference type="ARBA" id="ARBA00022490"/>
    </source>
</evidence>
<dbReference type="InterPro" id="IPR001497">
    <property type="entry name" value="MethylDNA_cys_MeTrfase_AS"/>
</dbReference>
<dbReference type="Gene3D" id="1.10.10.10">
    <property type="entry name" value="Winged helix-like DNA-binding domain superfamily/Winged helix DNA-binding domain"/>
    <property type="match status" value="1"/>
</dbReference>
<dbReference type="CDD" id="cd06445">
    <property type="entry name" value="ATase"/>
    <property type="match status" value="1"/>
</dbReference>
<dbReference type="RefSeq" id="WP_160799482.1">
    <property type="nucleotide sequence ID" value="NZ_WUUL01000001.1"/>
</dbReference>
<name>A0A6I4VRP3_9BACL</name>
<dbReference type="GO" id="GO:0005737">
    <property type="term" value="C:cytoplasm"/>
    <property type="evidence" value="ECO:0007669"/>
    <property type="project" value="UniProtKB-SubCell"/>
</dbReference>
<dbReference type="HAMAP" id="MF_00772">
    <property type="entry name" value="OGT"/>
    <property type="match status" value="1"/>
</dbReference>
<comment type="function">
    <text evidence="9">Involved in the cellular defense against the biological effects of O6-methylguanine (O6-MeG) and O4-methylthymine (O4-MeT) in DNA. Repairs the methylated nucleobase in DNA by stoichiometrically transferring the methyl group to a cysteine residue in the enzyme. This is a suicide reaction: the enzyme is irreversibly inactivated.</text>
</comment>
<dbReference type="GO" id="GO:0003908">
    <property type="term" value="F:methylated-DNA-[protein]-cysteine S-methyltransferase activity"/>
    <property type="evidence" value="ECO:0007669"/>
    <property type="project" value="UniProtKB-UniRule"/>
</dbReference>
<dbReference type="EMBL" id="WUUL01000001">
    <property type="protein sequence ID" value="MXQ52460.1"/>
    <property type="molecule type" value="Genomic_DNA"/>
</dbReference>
<comment type="subcellular location">
    <subcellularLocation>
        <location evidence="9">Cytoplasm</location>
    </subcellularLocation>
</comment>
<dbReference type="FunFam" id="1.10.10.10:FF:000214">
    <property type="entry name" value="Methylated-DNA--protein-cysteine methyltransferase"/>
    <property type="match status" value="1"/>
</dbReference>
<evidence type="ECO:0000256" key="2">
    <source>
        <dbReference type="ARBA" id="ARBA00008711"/>
    </source>
</evidence>
<dbReference type="InterPro" id="IPR036631">
    <property type="entry name" value="MGMT_N_sf"/>
</dbReference>
<dbReference type="InterPro" id="IPR036217">
    <property type="entry name" value="MethylDNA_cys_MeTrfase_DNAb"/>
</dbReference>
<dbReference type="Gene3D" id="3.30.160.70">
    <property type="entry name" value="Methylated DNA-protein cysteine methyltransferase domain"/>
    <property type="match status" value="1"/>
</dbReference>
<evidence type="ECO:0000313" key="13">
    <source>
        <dbReference type="Proteomes" id="UP000430692"/>
    </source>
</evidence>
<dbReference type="SUPFAM" id="SSF46767">
    <property type="entry name" value="Methylated DNA-protein cysteine methyltransferase, C-terminal domain"/>
    <property type="match status" value="1"/>
</dbReference>
<dbReference type="GO" id="GO:0006307">
    <property type="term" value="P:DNA alkylation repair"/>
    <property type="evidence" value="ECO:0007669"/>
    <property type="project" value="UniProtKB-UniRule"/>
</dbReference>
<evidence type="ECO:0000256" key="5">
    <source>
        <dbReference type="ARBA" id="ARBA00022679"/>
    </source>
</evidence>
<reference evidence="12 13" key="1">
    <citation type="submission" date="2019-12" db="EMBL/GenBank/DDBJ databases">
        <title>Whole-genome analyses of novel actinobacteria.</title>
        <authorList>
            <person name="Sahin N."/>
            <person name="Saygin H."/>
        </authorList>
    </citation>
    <scope>NUCLEOTIDE SEQUENCE [LARGE SCALE GENOMIC DNA]</scope>
    <source>
        <strain evidence="12 13">KC615</strain>
    </source>
</reference>
<keyword evidence="6 9" id="KW-0227">DNA damage</keyword>
<protein>
    <recommendedName>
        <fullName evidence="9">Methylated-DNA--protein-cysteine methyltransferase</fullName>
        <ecNumber evidence="9">2.1.1.63</ecNumber>
    </recommendedName>
    <alternativeName>
        <fullName evidence="9">6-O-methylguanine-DNA methyltransferase</fullName>
        <shortName evidence="9">MGMT</shortName>
    </alternativeName>
    <alternativeName>
        <fullName evidence="9">O-6-methylguanine-DNA-alkyltransferase</fullName>
    </alternativeName>
</protein>
<evidence type="ECO:0000256" key="1">
    <source>
        <dbReference type="ARBA" id="ARBA00001286"/>
    </source>
</evidence>
<organism evidence="12 13">
    <name type="scientific">Shimazuella alba</name>
    <dbReference type="NCBI Taxonomy" id="2690964"/>
    <lineage>
        <taxon>Bacteria</taxon>
        <taxon>Bacillati</taxon>
        <taxon>Bacillota</taxon>
        <taxon>Bacilli</taxon>
        <taxon>Bacillales</taxon>
        <taxon>Thermoactinomycetaceae</taxon>
        <taxon>Shimazuella</taxon>
    </lineage>
</organism>
<comment type="miscellaneous">
    <text evidence="9">This enzyme catalyzes only one turnover and therefore is not strictly catalytic. According to one definition, an enzyme is a biocatalyst that acts repeatedly and over many reaction cycles.</text>
</comment>
<keyword evidence="5 9" id="KW-0808">Transferase</keyword>
<dbReference type="InterPro" id="IPR023546">
    <property type="entry name" value="MGMT"/>
</dbReference>
<dbReference type="PANTHER" id="PTHR10815:SF12">
    <property type="entry name" value="METHYLATED-DNA--PROTEIN-CYSTEINE METHYLTRANSFERASE, INDUCIBLE"/>
    <property type="match status" value="1"/>
</dbReference>